<reference evidence="1" key="2">
    <citation type="journal article" date="2015" name="Fish Shellfish Immunol.">
        <title>Early steps in the European eel (Anguilla anguilla)-Vibrio vulnificus interaction in the gills: Role of the RtxA13 toxin.</title>
        <authorList>
            <person name="Callol A."/>
            <person name="Pajuelo D."/>
            <person name="Ebbesson L."/>
            <person name="Teles M."/>
            <person name="MacKenzie S."/>
            <person name="Amaro C."/>
        </authorList>
    </citation>
    <scope>NUCLEOTIDE SEQUENCE</scope>
</reference>
<name>A0A0E9SLB8_ANGAN</name>
<proteinExistence type="predicted"/>
<sequence length="17" mass="1969">MITSSHLSLNLHRMELS</sequence>
<protein>
    <submittedName>
        <fullName evidence="1">Uncharacterized protein</fullName>
    </submittedName>
</protein>
<dbReference type="EMBL" id="GBXM01066393">
    <property type="protein sequence ID" value="JAH42184.1"/>
    <property type="molecule type" value="Transcribed_RNA"/>
</dbReference>
<accession>A0A0E9SLB8</accession>
<dbReference type="AlphaFoldDB" id="A0A0E9SLB8"/>
<evidence type="ECO:0000313" key="1">
    <source>
        <dbReference type="EMBL" id="JAH42184.1"/>
    </source>
</evidence>
<reference evidence="1" key="1">
    <citation type="submission" date="2014-11" db="EMBL/GenBank/DDBJ databases">
        <authorList>
            <person name="Amaro Gonzalez C."/>
        </authorList>
    </citation>
    <scope>NUCLEOTIDE SEQUENCE</scope>
</reference>
<organism evidence="1">
    <name type="scientific">Anguilla anguilla</name>
    <name type="common">European freshwater eel</name>
    <name type="synonym">Muraena anguilla</name>
    <dbReference type="NCBI Taxonomy" id="7936"/>
    <lineage>
        <taxon>Eukaryota</taxon>
        <taxon>Metazoa</taxon>
        <taxon>Chordata</taxon>
        <taxon>Craniata</taxon>
        <taxon>Vertebrata</taxon>
        <taxon>Euteleostomi</taxon>
        <taxon>Actinopterygii</taxon>
        <taxon>Neopterygii</taxon>
        <taxon>Teleostei</taxon>
        <taxon>Anguilliformes</taxon>
        <taxon>Anguillidae</taxon>
        <taxon>Anguilla</taxon>
    </lineage>
</organism>